<comment type="caution">
    <text evidence="2">The sequence shown here is derived from an EMBL/GenBank/DDBJ whole genome shotgun (WGS) entry which is preliminary data.</text>
</comment>
<evidence type="ECO:0000259" key="1">
    <source>
        <dbReference type="Pfam" id="PF10536"/>
    </source>
</evidence>
<evidence type="ECO:0000313" key="2">
    <source>
        <dbReference type="EMBL" id="MED6120295.1"/>
    </source>
</evidence>
<protein>
    <recommendedName>
        <fullName evidence="1">Aminotransferase-like plant mobile domain-containing protein</fullName>
    </recommendedName>
</protein>
<accession>A0ABU6R8K2</accession>
<feature type="domain" description="Aminotransferase-like plant mobile" evidence="1">
    <location>
        <begin position="73"/>
        <end position="153"/>
    </location>
</feature>
<gene>
    <name evidence="2" type="ORF">PIB30_019618</name>
</gene>
<reference evidence="2 3" key="1">
    <citation type="journal article" date="2023" name="Plants (Basel)">
        <title>Bridging the Gap: Combining Genomics and Transcriptomics Approaches to Understand Stylosanthes scabra, an Orphan Legume from the Brazilian Caatinga.</title>
        <authorList>
            <person name="Ferreira-Neto J.R.C."/>
            <person name="da Silva M.D."/>
            <person name="Binneck E."/>
            <person name="de Melo N.F."/>
            <person name="da Silva R.H."/>
            <person name="de Melo A.L.T.M."/>
            <person name="Pandolfi V."/>
            <person name="Bustamante F.O."/>
            <person name="Brasileiro-Vidal A.C."/>
            <person name="Benko-Iseppon A.M."/>
        </authorList>
    </citation>
    <scope>NUCLEOTIDE SEQUENCE [LARGE SCALE GENOMIC DNA]</scope>
    <source>
        <tissue evidence="2">Leaves</tissue>
    </source>
</reference>
<keyword evidence="3" id="KW-1185">Reference proteome</keyword>
<evidence type="ECO:0000313" key="3">
    <source>
        <dbReference type="Proteomes" id="UP001341840"/>
    </source>
</evidence>
<sequence length="159" mass="18443">MILGNTAGVLSRWLGCTGTFAEHPTGTWSPSHGRYNSYKAGYFGGFLASDRMGSINLDGRWLLGYLPTSDNKDPRVLQYRTRLDRLTYCDARLFVWRPYMTPEVPFVADRDIWWAENTRLWTSVCALIYFGSIEWYEVDRMIPQFGGMQNYPHRPLNIN</sequence>
<dbReference type="Pfam" id="PF10536">
    <property type="entry name" value="PMD"/>
    <property type="match status" value="1"/>
</dbReference>
<dbReference type="EMBL" id="JASCZI010030269">
    <property type="protein sequence ID" value="MED6120295.1"/>
    <property type="molecule type" value="Genomic_DNA"/>
</dbReference>
<dbReference type="Proteomes" id="UP001341840">
    <property type="component" value="Unassembled WGS sequence"/>
</dbReference>
<name>A0ABU6R8K2_9FABA</name>
<dbReference type="InterPro" id="IPR019557">
    <property type="entry name" value="AminoTfrase-like_pln_mobile"/>
</dbReference>
<organism evidence="2 3">
    <name type="scientific">Stylosanthes scabra</name>
    <dbReference type="NCBI Taxonomy" id="79078"/>
    <lineage>
        <taxon>Eukaryota</taxon>
        <taxon>Viridiplantae</taxon>
        <taxon>Streptophyta</taxon>
        <taxon>Embryophyta</taxon>
        <taxon>Tracheophyta</taxon>
        <taxon>Spermatophyta</taxon>
        <taxon>Magnoliopsida</taxon>
        <taxon>eudicotyledons</taxon>
        <taxon>Gunneridae</taxon>
        <taxon>Pentapetalae</taxon>
        <taxon>rosids</taxon>
        <taxon>fabids</taxon>
        <taxon>Fabales</taxon>
        <taxon>Fabaceae</taxon>
        <taxon>Papilionoideae</taxon>
        <taxon>50 kb inversion clade</taxon>
        <taxon>dalbergioids sensu lato</taxon>
        <taxon>Dalbergieae</taxon>
        <taxon>Pterocarpus clade</taxon>
        <taxon>Stylosanthes</taxon>
    </lineage>
</organism>
<proteinExistence type="predicted"/>